<gene>
    <name evidence="1" type="ORF">MNBD_GAMMA16-852</name>
</gene>
<dbReference type="EMBL" id="UOFO01000121">
    <property type="protein sequence ID" value="VAW87384.1"/>
    <property type="molecule type" value="Genomic_DNA"/>
</dbReference>
<accession>A0A3B1A0X3</accession>
<reference evidence="1" key="1">
    <citation type="submission" date="2018-06" db="EMBL/GenBank/DDBJ databases">
        <authorList>
            <person name="Zhirakovskaya E."/>
        </authorList>
    </citation>
    <scope>NUCLEOTIDE SEQUENCE</scope>
</reference>
<dbReference type="AlphaFoldDB" id="A0A3B1A0X3"/>
<organism evidence="1">
    <name type="scientific">hydrothermal vent metagenome</name>
    <dbReference type="NCBI Taxonomy" id="652676"/>
    <lineage>
        <taxon>unclassified sequences</taxon>
        <taxon>metagenomes</taxon>
        <taxon>ecological metagenomes</taxon>
    </lineage>
</organism>
<evidence type="ECO:0000313" key="1">
    <source>
        <dbReference type="EMBL" id="VAW87384.1"/>
    </source>
</evidence>
<protein>
    <submittedName>
        <fullName evidence="1">Uncharacterized protein</fullName>
    </submittedName>
</protein>
<name>A0A3B1A0X3_9ZZZZ</name>
<proteinExistence type="predicted"/>
<sequence>MGLELFGNFSDLDWYKKNIGTIKSMVTELPSFVSQIDSDEFWLKTANSESSWDYDVRIFVRQNSFFIEVSIGSETFYSDVKTLIERISCVTKFSLINDDGETFML</sequence>